<dbReference type="EMBL" id="MEUJ01000008">
    <property type="protein sequence ID" value="OGC39519.1"/>
    <property type="molecule type" value="Genomic_DNA"/>
</dbReference>
<feature type="compositionally biased region" description="Basic and acidic residues" evidence="1">
    <location>
        <begin position="563"/>
        <end position="573"/>
    </location>
</feature>
<evidence type="ECO:0000313" key="2">
    <source>
        <dbReference type="EMBL" id="OGC39519.1"/>
    </source>
</evidence>
<evidence type="ECO:0000256" key="1">
    <source>
        <dbReference type="SAM" id="MobiDB-lite"/>
    </source>
</evidence>
<sequence>MSGEFLSAKPRPAVYQLPEDTSKIFQRNGENSEDFSEVVKFINYFQEMLKFFPEYQRNGYQNGSEGDTTWYEGFGKVVASKDRGLDNAGKLGAGYEDRFGDWHQVGTSDQFWGYGMGETGGNLEWDPSTYDSNFFTDGVKNKITGADQALDYQDYAAMMAYNPSDSSKYKEIKQSELDSARSFMKQFGNVNFYEFALKGIDKIKFNDKDGNGVFDLNNDGYDTSSCNFMWEGMEGANGEGAFYVMLNLLESRRRIYYAASNVFGQHKNIGDSLAMVKDISDFFDKDVAGADPHNFRMFYMYFAMQHAFRSVTQAFSGNTEIYGDLGGPGFIYSARDRAGFAKFGEWLIGGVNKYISTLSGAEKDRVQGLLSEYKLSNEQNAKSGEVDFNLPYGVTSWHHYSYNDDRYTGWDSFCGNFEKDATKPGYKGLPDYLNPLAVKNGGSHPNYAIAQLAGLKEYNIKGDFALSYNGQNYDLYGTNWVVNLAGRFLKAEDHDTKNAVNTFAMNAYENARYQQETKVYKQNKEAYEEQKYEEEMAIGRAAARAEGRKQQEKKQAEQMSAKQRAEKTAEAKRQLMRQLFSKMLDNSKKKS</sequence>
<name>A0A1F4U3S5_UNCSA</name>
<accession>A0A1F4U3S5</accession>
<evidence type="ECO:0000313" key="3">
    <source>
        <dbReference type="Proteomes" id="UP000179242"/>
    </source>
</evidence>
<protein>
    <submittedName>
        <fullName evidence="2">Uncharacterized protein</fullName>
    </submittedName>
</protein>
<dbReference type="Proteomes" id="UP000179242">
    <property type="component" value="Unassembled WGS sequence"/>
</dbReference>
<dbReference type="AlphaFoldDB" id="A0A1F4U3S5"/>
<organism evidence="2 3">
    <name type="scientific">candidate division WOR-1 bacterium RIFOXYC2_FULL_46_14</name>
    <dbReference type="NCBI Taxonomy" id="1802587"/>
    <lineage>
        <taxon>Bacteria</taxon>
        <taxon>Bacillati</taxon>
        <taxon>Saganbacteria</taxon>
    </lineage>
</organism>
<reference evidence="2 3" key="1">
    <citation type="journal article" date="2016" name="Nat. Commun.">
        <title>Thousands of microbial genomes shed light on interconnected biogeochemical processes in an aquifer system.</title>
        <authorList>
            <person name="Anantharaman K."/>
            <person name="Brown C.T."/>
            <person name="Hug L.A."/>
            <person name="Sharon I."/>
            <person name="Castelle C.J."/>
            <person name="Probst A.J."/>
            <person name="Thomas B.C."/>
            <person name="Singh A."/>
            <person name="Wilkins M.J."/>
            <person name="Karaoz U."/>
            <person name="Brodie E.L."/>
            <person name="Williams K.H."/>
            <person name="Hubbard S.S."/>
            <person name="Banfield J.F."/>
        </authorList>
    </citation>
    <scope>NUCLEOTIDE SEQUENCE [LARGE SCALE GENOMIC DNA]</scope>
</reference>
<comment type="caution">
    <text evidence="2">The sequence shown here is derived from an EMBL/GenBank/DDBJ whole genome shotgun (WGS) entry which is preliminary data.</text>
</comment>
<proteinExistence type="predicted"/>
<gene>
    <name evidence="2" type="ORF">A2438_08185</name>
</gene>
<feature type="compositionally biased region" description="Basic and acidic residues" evidence="1">
    <location>
        <begin position="543"/>
        <end position="556"/>
    </location>
</feature>
<feature type="region of interest" description="Disordered" evidence="1">
    <location>
        <begin position="542"/>
        <end position="574"/>
    </location>
</feature>